<accession>A0A9W6WUG4</accession>
<feature type="compositionally biased region" description="Basic and acidic residues" evidence="1">
    <location>
        <begin position="1"/>
        <end position="14"/>
    </location>
</feature>
<feature type="region of interest" description="Disordered" evidence="1">
    <location>
        <begin position="1"/>
        <end position="26"/>
    </location>
</feature>
<dbReference type="AlphaFoldDB" id="A0A9W6WUG4"/>
<organism evidence="2 3">
    <name type="scientific">Phytophthora lilii</name>
    <dbReference type="NCBI Taxonomy" id="2077276"/>
    <lineage>
        <taxon>Eukaryota</taxon>
        <taxon>Sar</taxon>
        <taxon>Stramenopiles</taxon>
        <taxon>Oomycota</taxon>
        <taxon>Peronosporomycetes</taxon>
        <taxon>Peronosporales</taxon>
        <taxon>Peronosporaceae</taxon>
        <taxon>Phytophthora</taxon>
    </lineage>
</organism>
<gene>
    <name evidence="2" type="ORF">Plil01_000673100</name>
</gene>
<comment type="caution">
    <text evidence="2">The sequence shown here is derived from an EMBL/GenBank/DDBJ whole genome shotgun (WGS) entry which is preliminary data.</text>
</comment>
<name>A0A9W6WUG4_9STRA</name>
<dbReference type="Proteomes" id="UP001165083">
    <property type="component" value="Unassembled WGS sequence"/>
</dbReference>
<evidence type="ECO:0000313" key="2">
    <source>
        <dbReference type="EMBL" id="GMF18119.1"/>
    </source>
</evidence>
<sequence>MNVRDLREDLETSRKRAKLATPPASEKDTAGVVASVYSAGGMMMLRSSGAGPHADGAGVGVDGLASHMLYQDATMAAQWQTVFFNKLVRAKHLEERKRCWKEVLTCLFATVLCLLGGGHWRRRQRHGICGDAALAFGSKRSANFHFNTKRIGRFPDPSEGEEPPRGVMLPVLGSFRTQKDVVEWCSSIATKYQRVDFLINFAGPEVIKAIAETLKPEHSSDDSPKSEPIVSSAYEQFGFLVGFFRMADL</sequence>
<proteinExistence type="predicted"/>
<keyword evidence="3" id="KW-1185">Reference proteome</keyword>
<dbReference type="EMBL" id="BSXW01000306">
    <property type="protein sequence ID" value="GMF18119.1"/>
    <property type="molecule type" value="Genomic_DNA"/>
</dbReference>
<evidence type="ECO:0000313" key="3">
    <source>
        <dbReference type="Proteomes" id="UP001165083"/>
    </source>
</evidence>
<evidence type="ECO:0000256" key="1">
    <source>
        <dbReference type="SAM" id="MobiDB-lite"/>
    </source>
</evidence>
<dbReference type="OrthoDB" id="128720at2759"/>
<reference evidence="2" key="1">
    <citation type="submission" date="2023-04" db="EMBL/GenBank/DDBJ databases">
        <title>Phytophthora lilii NBRC 32176.</title>
        <authorList>
            <person name="Ichikawa N."/>
            <person name="Sato H."/>
            <person name="Tonouchi N."/>
        </authorList>
    </citation>
    <scope>NUCLEOTIDE SEQUENCE</scope>
    <source>
        <strain evidence="2">NBRC 32176</strain>
    </source>
</reference>
<protein>
    <submittedName>
        <fullName evidence="2">Unnamed protein product</fullName>
    </submittedName>
</protein>